<evidence type="ECO:0000313" key="3">
    <source>
        <dbReference type="Proteomes" id="UP000283850"/>
    </source>
</evidence>
<dbReference type="AlphaFoldDB" id="A0A412XVG9"/>
<keyword evidence="1" id="KW-0812">Transmembrane</keyword>
<feature type="transmembrane region" description="Helical" evidence="1">
    <location>
        <begin position="359"/>
        <end position="377"/>
    </location>
</feature>
<sequence length="411" mass="47117">MCQFLKIVILYLYHLFIIFGFLFEIPIYGPLTTRRLSVLIGMIILLINKKNAAKVYSYFSKKKIGTYYALFLFCALLSLFNVSFQTSMKNTYLEIWYFFYMILYILVFAVFLVVEFKDIEKLVYVYIGAFALQFVIVLYGLLDNNFLIYIYENWYFGDDRFAETVSKGTRLMGIALNSSNGSITCSSACVLIAFAYITGRLNRFLFYLSYSMMMILTIFIGRTGALVELALLVYIIMINFKLSNIFIIIGFIFCGVSIITYLLGEVSPLAADALSGWIMGAFDPESRSETINGIAAVVPSLSPEMIFGTGVMRGRADSGIVVGSDSGYVKFYGAIGIIGAFCYYLAYLKLFSLPMRKFVLRKLKFFFYFVIVLIYIIEYKEPFLMYYTLPCAFLTVLLFNEFYARKNINIE</sequence>
<evidence type="ECO:0000313" key="2">
    <source>
        <dbReference type="EMBL" id="RGV49081.1"/>
    </source>
</evidence>
<feature type="transmembrane region" description="Helical" evidence="1">
    <location>
        <begin position="123"/>
        <end position="142"/>
    </location>
</feature>
<feature type="transmembrane region" description="Helical" evidence="1">
    <location>
        <begin position="328"/>
        <end position="347"/>
    </location>
</feature>
<dbReference type="EMBL" id="QRZF01000020">
    <property type="protein sequence ID" value="RGV49081.1"/>
    <property type="molecule type" value="Genomic_DNA"/>
</dbReference>
<gene>
    <name evidence="2" type="ORF">DWW10_21265</name>
</gene>
<feature type="transmembrane region" description="Helical" evidence="1">
    <location>
        <begin position="7"/>
        <end position="29"/>
    </location>
</feature>
<keyword evidence="1" id="KW-1133">Transmembrane helix</keyword>
<feature type="transmembrane region" description="Helical" evidence="1">
    <location>
        <begin position="244"/>
        <end position="264"/>
    </location>
</feature>
<organism evidence="2 3">
    <name type="scientific">Bacteroides intestinalis</name>
    <dbReference type="NCBI Taxonomy" id="329854"/>
    <lineage>
        <taxon>Bacteria</taxon>
        <taxon>Pseudomonadati</taxon>
        <taxon>Bacteroidota</taxon>
        <taxon>Bacteroidia</taxon>
        <taxon>Bacteroidales</taxon>
        <taxon>Bacteroidaceae</taxon>
        <taxon>Bacteroides</taxon>
    </lineage>
</organism>
<name>A0A412XVG9_9BACE</name>
<reference evidence="2 3" key="1">
    <citation type="submission" date="2018-08" db="EMBL/GenBank/DDBJ databases">
        <title>A genome reference for cultivated species of the human gut microbiota.</title>
        <authorList>
            <person name="Zou Y."/>
            <person name="Xue W."/>
            <person name="Luo G."/>
        </authorList>
    </citation>
    <scope>NUCLEOTIDE SEQUENCE [LARGE SCALE GENOMIC DNA]</scope>
    <source>
        <strain evidence="2 3">AF14-32</strain>
    </source>
</reference>
<protein>
    <recommendedName>
        <fullName evidence="4">O-antigen ligase domain-containing protein</fullName>
    </recommendedName>
</protein>
<feature type="transmembrane region" description="Helical" evidence="1">
    <location>
        <begin position="204"/>
        <end position="237"/>
    </location>
</feature>
<feature type="transmembrane region" description="Helical" evidence="1">
    <location>
        <begin position="383"/>
        <end position="403"/>
    </location>
</feature>
<feature type="transmembrane region" description="Helical" evidence="1">
    <location>
        <begin position="95"/>
        <end position="116"/>
    </location>
</feature>
<comment type="caution">
    <text evidence="2">The sequence shown here is derived from an EMBL/GenBank/DDBJ whole genome shotgun (WGS) entry which is preliminary data.</text>
</comment>
<feature type="transmembrane region" description="Helical" evidence="1">
    <location>
        <begin position="64"/>
        <end position="83"/>
    </location>
</feature>
<evidence type="ECO:0008006" key="4">
    <source>
        <dbReference type="Google" id="ProtNLM"/>
    </source>
</evidence>
<proteinExistence type="predicted"/>
<evidence type="ECO:0000256" key="1">
    <source>
        <dbReference type="SAM" id="Phobius"/>
    </source>
</evidence>
<keyword evidence="1" id="KW-0472">Membrane</keyword>
<dbReference type="Proteomes" id="UP000283850">
    <property type="component" value="Unassembled WGS sequence"/>
</dbReference>
<accession>A0A412XVG9</accession>